<dbReference type="EMBL" id="AGCU01201286">
    <property type="status" value="NOT_ANNOTATED_CDS"/>
    <property type="molecule type" value="Genomic_DNA"/>
</dbReference>
<dbReference type="OMA" id="FRKICTD"/>
<dbReference type="Proteomes" id="UP000007267">
    <property type="component" value="Unassembled WGS sequence"/>
</dbReference>
<dbReference type="Ensembl" id="ENSPSIT00000005701.1">
    <property type="protein sequence ID" value="ENSPSIP00000005668.1"/>
    <property type="gene ID" value="ENSPSIG00000005265.1"/>
</dbReference>
<dbReference type="PANTHER" id="PTHR15934">
    <property type="entry name" value="RNA 2',3'-CYCLIC PHOSPHODIESTERASE"/>
    <property type="match status" value="1"/>
</dbReference>
<proteinExistence type="predicted"/>
<dbReference type="EMBL" id="AGCU01201287">
    <property type="status" value="NOT_ANNOTATED_CDS"/>
    <property type="molecule type" value="Genomic_DNA"/>
</dbReference>
<dbReference type="InterPro" id="IPR019510">
    <property type="entry name" value="AKAP7-like_phosphoesterase"/>
</dbReference>
<name>K7FCA8_PELSI</name>
<reference evidence="3" key="2">
    <citation type="journal article" date="2013" name="Nat. Genet.">
        <title>The draft genomes of soft-shell turtle and green sea turtle yield insights into the development and evolution of the turtle-specific body plan.</title>
        <authorList>
            <person name="Wang Z."/>
            <person name="Pascual-Anaya J."/>
            <person name="Zadissa A."/>
            <person name="Li W."/>
            <person name="Niimura Y."/>
            <person name="Huang Z."/>
            <person name="Li C."/>
            <person name="White S."/>
            <person name="Xiong Z."/>
            <person name="Fang D."/>
            <person name="Wang B."/>
            <person name="Ming Y."/>
            <person name="Chen Y."/>
            <person name="Zheng Y."/>
            <person name="Kuraku S."/>
            <person name="Pignatelli M."/>
            <person name="Herrero J."/>
            <person name="Beal K."/>
            <person name="Nozawa M."/>
            <person name="Li Q."/>
            <person name="Wang J."/>
            <person name="Zhang H."/>
            <person name="Yu L."/>
            <person name="Shigenobu S."/>
            <person name="Wang J."/>
            <person name="Liu J."/>
            <person name="Flicek P."/>
            <person name="Searle S."/>
            <person name="Wang J."/>
            <person name="Kuratani S."/>
            <person name="Yin Y."/>
            <person name="Aken B."/>
            <person name="Zhang G."/>
            <person name="Irie N."/>
        </authorList>
    </citation>
    <scope>NUCLEOTIDE SEQUENCE [LARGE SCALE GENOMIC DNA]</scope>
    <source>
        <strain evidence="3">Daiwa-1</strain>
    </source>
</reference>
<dbReference type="eggNOG" id="KOG2814">
    <property type="taxonomic scope" value="Eukaryota"/>
</dbReference>
<evidence type="ECO:0000313" key="3">
    <source>
        <dbReference type="Proteomes" id="UP000007267"/>
    </source>
</evidence>
<dbReference type="GO" id="GO:0005829">
    <property type="term" value="C:cytosol"/>
    <property type="evidence" value="ECO:0007669"/>
    <property type="project" value="TreeGrafter"/>
</dbReference>
<accession>K7FCA8</accession>
<dbReference type="SUPFAM" id="SSF55144">
    <property type="entry name" value="LigT-like"/>
    <property type="match status" value="1"/>
</dbReference>
<dbReference type="GeneTree" id="ENSGT00940000166801"/>
<dbReference type="FunFam" id="3.90.1140.10:FF:000025">
    <property type="entry name" value="Uncharacterized protein"/>
    <property type="match status" value="1"/>
</dbReference>
<dbReference type="STRING" id="13735.ENSPSIP00000005668"/>
<reference evidence="3" key="1">
    <citation type="submission" date="2011-10" db="EMBL/GenBank/DDBJ databases">
        <authorList>
            <consortium name="Soft-shell Turtle Genome Consortium"/>
        </authorList>
    </citation>
    <scope>NUCLEOTIDE SEQUENCE [LARGE SCALE GENOMIC DNA]</scope>
    <source>
        <strain evidence="3">Daiwa-1</strain>
    </source>
</reference>
<dbReference type="Pfam" id="PF10469">
    <property type="entry name" value="AKAP7_NLS"/>
    <property type="match status" value="1"/>
</dbReference>
<dbReference type="InterPro" id="IPR009097">
    <property type="entry name" value="Cyclic_Pdiesterase"/>
</dbReference>
<dbReference type="Gene3D" id="3.90.1140.10">
    <property type="entry name" value="Cyclic phosphodiesterase"/>
    <property type="match status" value="1"/>
</dbReference>
<dbReference type="AlphaFoldDB" id="K7FCA8"/>
<dbReference type="PANTHER" id="PTHR15934:SF4">
    <property type="entry name" value="A-KINASE ANCHOR PROTEIN 7-LIKE PHOSPHOESTERASE DOMAIN-CONTAINING PROTEIN"/>
    <property type="match status" value="1"/>
</dbReference>
<reference evidence="2" key="3">
    <citation type="submission" date="2025-08" db="UniProtKB">
        <authorList>
            <consortium name="Ensembl"/>
        </authorList>
    </citation>
    <scope>IDENTIFICATION</scope>
</reference>
<dbReference type="InterPro" id="IPR052641">
    <property type="entry name" value="AKAP7_isoform_gamma"/>
</dbReference>
<dbReference type="GO" id="GO:0034237">
    <property type="term" value="F:protein kinase A regulatory subunit binding"/>
    <property type="evidence" value="ECO:0007669"/>
    <property type="project" value="TreeGrafter"/>
</dbReference>
<evidence type="ECO:0000313" key="2">
    <source>
        <dbReference type="Ensembl" id="ENSPSIP00000005668.1"/>
    </source>
</evidence>
<feature type="domain" description="A-kinase anchor protein 7-like phosphoesterase" evidence="1">
    <location>
        <begin position="22"/>
        <end position="218"/>
    </location>
</feature>
<evidence type="ECO:0000259" key="1">
    <source>
        <dbReference type="Pfam" id="PF10469"/>
    </source>
</evidence>
<dbReference type="GO" id="GO:0010738">
    <property type="term" value="P:regulation of protein kinase A signaling"/>
    <property type="evidence" value="ECO:0007669"/>
    <property type="project" value="TreeGrafter"/>
</dbReference>
<organism evidence="2 3">
    <name type="scientific">Pelodiscus sinensis</name>
    <name type="common">Chinese softshell turtle</name>
    <name type="synonym">Trionyx sinensis</name>
    <dbReference type="NCBI Taxonomy" id="13735"/>
    <lineage>
        <taxon>Eukaryota</taxon>
        <taxon>Metazoa</taxon>
        <taxon>Chordata</taxon>
        <taxon>Craniata</taxon>
        <taxon>Vertebrata</taxon>
        <taxon>Euteleostomi</taxon>
        <taxon>Archelosauria</taxon>
        <taxon>Testudinata</taxon>
        <taxon>Testudines</taxon>
        <taxon>Cryptodira</taxon>
        <taxon>Trionychia</taxon>
        <taxon>Trionychidae</taxon>
        <taxon>Pelodiscus</taxon>
    </lineage>
</organism>
<dbReference type="HOGENOM" id="CLU_052186_1_1_1"/>
<sequence length="230" mass="26521">EQQEGQRQDKQAMCKKQLREMPNYFVSIPITNDQILDKIEDVQELIFTKEPDLLRALIPVQTMHLTIIVAHLRTEEEVKKAILALEQSKTKVEAILQGKLFNMTFHGIGQFNNQVIYVKMSEDQQHIFNKIAEAVEGSFNDMGLDITGSKDFKPHLTFLKLSKAPALRRKGYRKISSDLYKEYEDSPFGTEIFSQIDLCAMHKKKQESGYYYCECSVNVDCSSAEENKEQ</sequence>
<reference evidence="2" key="4">
    <citation type="submission" date="2025-09" db="UniProtKB">
        <authorList>
            <consortium name="Ensembl"/>
        </authorList>
    </citation>
    <scope>IDENTIFICATION</scope>
</reference>
<protein>
    <recommendedName>
        <fullName evidence="1">A-kinase anchor protein 7-like phosphoesterase domain-containing protein</fullName>
    </recommendedName>
</protein>
<keyword evidence="3" id="KW-1185">Reference proteome</keyword>